<evidence type="ECO:0000256" key="1">
    <source>
        <dbReference type="SAM" id="MobiDB-lite"/>
    </source>
</evidence>
<organism evidence="2 4">
    <name type="scientific">Cupriavidus oxalaticus</name>
    <dbReference type="NCBI Taxonomy" id="96344"/>
    <lineage>
        <taxon>Bacteria</taxon>
        <taxon>Pseudomonadati</taxon>
        <taxon>Pseudomonadota</taxon>
        <taxon>Betaproteobacteria</taxon>
        <taxon>Burkholderiales</taxon>
        <taxon>Burkholderiaceae</taxon>
        <taxon>Cupriavidus</taxon>
    </lineage>
</organism>
<dbReference type="Proteomes" id="UP000256862">
    <property type="component" value="Chromosome CO2235"/>
</dbReference>
<protein>
    <submittedName>
        <fullName evidence="2">Uncharacterized protein</fullName>
    </submittedName>
</protein>
<dbReference type="EMBL" id="OGUS01000066">
    <property type="protein sequence ID" value="SPC06583.1"/>
    <property type="molecule type" value="Genomic_DNA"/>
</dbReference>
<feature type="region of interest" description="Disordered" evidence="1">
    <location>
        <begin position="1"/>
        <end position="28"/>
    </location>
</feature>
<evidence type="ECO:0000313" key="3">
    <source>
        <dbReference type="EMBL" id="SPC12436.1"/>
    </source>
</evidence>
<name>A0A375FPB6_9BURK</name>
<gene>
    <name evidence="3" type="ORF">CO2235_150091</name>
    <name evidence="2" type="ORF">CO2235_U600028</name>
</gene>
<sequence>MASVTLPAGEFRGHRRHTGPRHHRATFPQARRNQADYRLPSPLRVGFGGRYTTVARRFDGGDFTGLPAGGKPTALASSAARATALAKAS</sequence>
<reference evidence="2" key="2">
    <citation type="submission" date="2018-01" db="EMBL/GenBank/DDBJ databases">
        <authorList>
            <person name="Clerissi C."/>
        </authorList>
    </citation>
    <scope>NUCLEOTIDE SEQUENCE</scope>
    <source>
        <strain evidence="2">Cupriavidus oxalaticus LMG 2235</strain>
    </source>
</reference>
<accession>A0A375FPB6</accession>
<dbReference type="EMBL" id="OGUS01000115">
    <property type="protein sequence ID" value="SPC12436.1"/>
    <property type="molecule type" value="Genomic_DNA"/>
</dbReference>
<reference evidence="4" key="1">
    <citation type="submission" date="2018-01" db="EMBL/GenBank/DDBJ databases">
        <authorList>
            <person name="Gaut B.S."/>
            <person name="Morton B.R."/>
            <person name="Clegg M.T."/>
            <person name="Duvall M.R."/>
        </authorList>
    </citation>
    <scope>NUCLEOTIDE SEQUENCE [LARGE SCALE GENOMIC DNA]</scope>
</reference>
<evidence type="ECO:0000313" key="4">
    <source>
        <dbReference type="Proteomes" id="UP000256862"/>
    </source>
</evidence>
<comment type="caution">
    <text evidence="2">The sequence shown here is derived from an EMBL/GenBank/DDBJ whole genome shotgun (WGS) entry which is preliminary data.</text>
</comment>
<feature type="compositionally biased region" description="Basic residues" evidence="1">
    <location>
        <begin position="13"/>
        <end position="25"/>
    </location>
</feature>
<proteinExistence type="predicted"/>
<dbReference type="AlphaFoldDB" id="A0A375FPB6"/>
<evidence type="ECO:0000313" key="2">
    <source>
        <dbReference type="EMBL" id="SPC06583.1"/>
    </source>
</evidence>